<keyword evidence="1" id="KW-0472">Membrane</keyword>
<sequence length="200" mass="22092">MDRLIGAISLALFGVLFLVPAWKIPSDGTGVWAVMRIVFLLFGFILLFYSAAITAEVLIDRVGHLLLSYAERTKRMSVITPDSERLRLIASMRPDQTEVWLKQSSALIAIPGVAGAIPMYDVDGMLIPFEFVQEFLDGCGGESLAPVRQWADGSNGRTWAQQITKFYVSRGLARPAAGNSSASWRVPFEDAMGWFSLIME</sequence>
<accession>A0A0G1W3Y4</accession>
<dbReference type="Proteomes" id="UP000034588">
    <property type="component" value="Unassembled WGS sequence"/>
</dbReference>
<reference evidence="2 3" key="1">
    <citation type="journal article" date="2015" name="Nature">
        <title>rRNA introns, odd ribosomes, and small enigmatic genomes across a large radiation of phyla.</title>
        <authorList>
            <person name="Brown C.T."/>
            <person name="Hug L.A."/>
            <person name="Thomas B.C."/>
            <person name="Sharon I."/>
            <person name="Castelle C.J."/>
            <person name="Singh A."/>
            <person name="Wilkins M.J."/>
            <person name="Williams K.H."/>
            <person name="Banfield J.F."/>
        </authorList>
    </citation>
    <scope>NUCLEOTIDE SEQUENCE [LARGE SCALE GENOMIC DNA]</scope>
</reference>
<keyword evidence="1" id="KW-1133">Transmembrane helix</keyword>
<gene>
    <name evidence="2" type="ORF">UY48_C0001G0044</name>
</gene>
<comment type="caution">
    <text evidence="2">The sequence shown here is derived from an EMBL/GenBank/DDBJ whole genome shotgun (WGS) entry which is preliminary data.</text>
</comment>
<dbReference type="AlphaFoldDB" id="A0A0G1W3Y4"/>
<name>A0A0G1W3Y4_9BACT</name>
<evidence type="ECO:0000313" key="2">
    <source>
        <dbReference type="EMBL" id="KKW13423.1"/>
    </source>
</evidence>
<protein>
    <submittedName>
        <fullName evidence="2">Uncharacterized protein</fullName>
    </submittedName>
</protein>
<proteinExistence type="predicted"/>
<organism evidence="2 3">
    <name type="scientific">Candidatus Gottesmanbacteria bacterium GW2011_GWB1_49_7</name>
    <dbReference type="NCBI Taxonomy" id="1618448"/>
    <lineage>
        <taxon>Bacteria</taxon>
        <taxon>Candidatus Gottesmaniibacteriota</taxon>
    </lineage>
</organism>
<feature type="transmembrane region" description="Helical" evidence="1">
    <location>
        <begin position="37"/>
        <end position="59"/>
    </location>
</feature>
<evidence type="ECO:0000313" key="3">
    <source>
        <dbReference type="Proteomes" id="UP000034588"/>
    </source>
</evidence>
<evidence type="ECO:0000256" key="1">
    <source>
        <dbReference type="SAM" id="Phobius"/>
    </source>
</evidence>
<keyword evidence="1" id="KW-0812">Transmembrane</keyword>
<dbReference type="EMBL" id="LCQD01000001">
    <property type="protein sequence ID" value="KKW13423.1"/>
    <property type="molecule type" value="Genomic_DNA"/>
</dbReference>